<dbReference type="PANTHER" id="PTHR30344">
    <property type="entry name" value="6-PHOSPHOGLUCONOLACTONASE-RELATED"/>
    <property type="match status" value="1"/>
</dbReference>
<dbReference type="GO" id="GO:0006006">
    <property type="term" value="P:glucose metabolic process"/>
    <property type="evidence" value="ECO:0007669"/>
    <property type="project" value="UniProtKB-KW"/>
</dbReference>
<reference evidence="3 4" key="1">
    <citation type="submission" date="2018-08" db="EMBL/GenBank/DDBJ databases">
        <title>Genomic Encyclopedia of Archaeal and Bacterial Type Strains, Phase II (KMG-II): from individual species to whole genera.</title>
        <authorList>
            <person name="Goeker M."/>
        </authorList>
    </citation>
    <scope>NUCLEOTIDE SEQUENCE [LARGE SCALE GENOMIC DNA]</scope>
    <source>
        <strain evidence="3 4">DSM 100880</strain>
    </source>
</reference>
<organism evidence="3 4">
    <name type="scientific">Flavobacterium aquicola</name>
    <dbReference type="NCBI Taxonomy" id="1682742"/>
    <lineage>
        <taxon>Bacteria</taxon>
        <taxon>Pseudomonadati</taxon>
        <taxon>Bacteroidota</taxon>
        <taxon>Flavobacteriia</taxon>
        <taxon>Flavobacteriales</taxon>
        <taxon>Flavobacteriaceae</taxon>
        <taxon>Flavobacterium</taxon>
    </lineage>
</organism>
<sequence>MNINRVILKDYKYFSSSEKLLHMKKVYLLLLFTITVTSMQAQKNILNLIVGTYTNSCSSRGIYVYEFNTKKAQIRLKKSSDSITSPSYVSLSKDGKFLYAVNENGKESTVSSFAFDPESGKPSTLNIVDSKGADPCHLINDDNNVIVANYSGGNIVVFGKNEDGSLTEAKQVVQHYGKGINADRQEKAHVHMVYFSPDKKYILSNDLGTDKVYVYNYNPTAASEILTLKDSVSVTPGSGPRHLKFSKNGKYVYLLQELNGSITSFSYLDGKLTKVFETTILEKDFKGTFSSADIQISPNGKFLYASNRGEANNISVFKIKKKGRLELKGQTGTLGKGPRSFVIDPTGKFLLVGHQYTNNIVIFKIHKKKGTLTDSGKSFDLCSPVCLIFSEPSEVKK</sequence>
<dbReference type="SUPFAM" id="SSF51004">
    <property type="entry name" value="C-terminal (heme d1) domain of cytochrome cd1-nitrite reductase"/>
    <property type="match status" value="1"/>
</dbReference>
<comment type="caution">
    <text evidence="3">The sequence shown here is derived from an EMBL/GenBank/DDBJ whole genome shotgun (WGS) entry which is preliminary data.</text>
</comment>
<dbReference type="GO" id="GO:0017057">
    <property type="term" value="F:6-phosphogluconolactonase activity"/>
    <property type="evidence" value="ECO:0007669"/>
    <property type="project" value="TreeGrafter"/>
</dbReference>
<dbReference type="Gene3D" id="2.130.10.10">
    <property type="entry name" value="YVTN repeat-like/Quinoprotein amine dehydrogenase"/>
    <property type="match status" value="1"/>
</dbReference>
<evidence type="ECO:0000256" key="1">
    <source>
        <dbReference type="ARBA" id="ARBA00005564"/>
    </source>
</evidence>
<dbReference type="AlphaFoldDB" id="A0A3E0EXG3"/>
<keyword evidence="2" id="KW-0119">Carbohydrate metabolism</keyword>
<dbReference type="InterPro" id="IPR019405">
    <property type="entry name" value="Lactonase_7-beta_prop"/>
</dbReference>
<dbReference type="PANTHER" id="PTHR30344:SF1">
    <property type="entry name" value="6-PHOSPHOGLUCONOLACTONASE"/>
    <property type="match status" value="1"/>
</dbReference>
<dbReference type="FunFam" id="2.130.10.10:FF:000306">
    <property type="entry name" value="3-carboxymuconate cyclase"/>
    <property type="match status" value="1"/>
</dbReference>
<keyword evidence="2" id="KW-0313">Glucose metabolism</keyword>
<evidence type="ECO:0000256" key="2">
    <source>
        <dbReference type="ARBA" id="ARBA00022526"/>
    </source>
</evidence>
<evidence type="ECO:0000313" key="4">
    <source>
        <dbReference type="Proteomes" id="UP000257136"/>
    </source>
</evidence>
<dbReference type="InterPro" id="IPR011048">
    <property type="entry name" value="Haem_d1_sf"/>
</dbReference>
<evidence type="ECO:0000313" key="3">
    <source>
        <dbReference type="EMBL" id="REH01847.1"/>
    </source>
</evidence>
<protein>
    <submittedName>
        <fullName evidence="3">6-phosphogluconolactonase</fullName>
    </submittedName>
</protein>
<dbReference type="EMBL" id="QUNI01000001">
    <property type="protein sequence ID" value="REH01847.1"/>
    <property type="molecule type" value="Genomic_DNA"/>
</dbReference>
<dbReference type="Pfam" id="PF10282">
    <property type="entry name" value="Lactonase"/>
    <property type="match status" value="1"/>
</dbReference>
<proteinExistence type="inferred from homology"/>
<dbReference type="InterPro" id="IPR050282">
    <property type="entry name" value="Cycloisomerase_2"/>
</dbReference>
<dbReference type="RefSeq" id="WP_317125437.1">
    <property type="nucleotide sequence ID" value="NZ_QUNI01000001.1"/>
</dbReference>
<name>A0A3E0EXG3_9FLAO</name>
<dbReference type="Proteomes" id="UP000257136">
    <property type="component" value="Unassembled WGS sequence"/>
</dbReference>
<keyword evidence="4" id="KW-1185">Reference proteome</keyword>
<dbReference type="InterPro" id="IPR015943">
    <property type="entry name" value="WD40/YVTN_repeat-like_dom_sf"/>
</dbReference>
<comment type="similarity">
    <text evidence="1">Belongs to the cycloisomerase 2 family.</text>
</comment>
<gene>
    <name evidence="3" type="ORF">C8P67_101331</name>
</gene>
<dbReference type="GO" id="GO:0005829">
    <property type="term" value="C:cytosol"/>
    <property type="evidence" value="ECO:0007669"/>
    <property type="project" value="TreeGrafter"/>
</dbReference>
<accession>A0A3E0EXG3</accession>